<accession>A0AAD7WBX9</accession>
<comment type="caution">
    <text evidence="2">The sequence shown here is derived from an EMBL/GenBank/DDBJ whole genome shotgun (WGS) entry which is preliminary data.</text>
</comment>
<name>A0AAD7WBX9_9TELE</name>
<gene>
    <name evidence="2" type="ORF">AAFF_G00089550</name>
</gene>
<dbReference type="AlphaFoldDB" id="A0AAD7WBX9"/>
<dbReference type="InterPro" id="IPR000477">
    <property type="entry name" value="RT_dom"/>
</dbReference>
<feature type="domain" description="Reverse transcriptase" evidence="1">
    <location>
        <begin position="1"/>
        <end position="138"/>
    </location>
</feature>
<sequence length="162" mass="18670">MKPLQFAYRTRPQRVFTNGTLSNTLYTCTGSPQGCVLSPLLFILYTNDCKSTHANCHLIKFADDTVLLSLLSGTEQNHGQALYNFIEWCNSALLELNVSKTKEMVIDFRRKPQRTDPVVIHCEEVDVMDQYKYLGTIFDNTLEFEQNTEAIIKKAHQRQYLI</sequence>
<organism evidence="2 3">
    <name type="scientific">Aldrovandia affinis</name>
    <dbReference type="NCBI Taxonomy" id="143900"/>
    <lineage>
        <taxon>Eukaryota</taxon>
        <taxon>Metazoa</taxon>
        <taxon>Chordata</taxon>
        <taxon>Craniata</taxon>
        <taxon>Vertebrata</taxon>
        <taxon>Euteleostomi</taxon>
        <taxon>Actinopterygii</taxon>
        <taxon>Neopterygii</taxon>
        <taxon>Teleostei</taxon>
        <taxon>Notacanthiformes</taxon>
        <taxon>Halosauridae</taxon>
        <taxon>Aldrovandia</taxon>
    </lineage>
</organism>
<dbReference type="PROSITE" id="PS50878">
    <property type="entry name" value="RT_POL"/>
    <property type="match status" value="1"/>
</dbReference>
<dbReference type="InterPro" id="IPR043502">
    <property type="entry name" value="DNA/RNA_pol_sf"/>
</dbReference>
<dbReference type="SUPFAM" id="SSF56672">
    <property type="entry name" value="DNA/RNA polymerases"/>
    <property type="match status" value="1"/>
</dbReference>
<dbReference type="Proteomes" id="UP001221898">
    <property type="component" value="Unassembled WGS sequence"/>
</dbReference>
<evidence type="ECO:0000259" key="1">
    <source>
        <dbReference type="PROSITE" id="PS50878"/>
    </source>
</evidence>
<protein>
    <recommendedName>
        <fullName evidence="1">Reverse transcriptase domain-containing protein</fullName>
    </recommendedName>
</protein>
<dbReference type="EMBL" id="JAINUG010000157">
    <property type="protein sequence ID" value="KAJ8391481.1"/>
    <property type="molecule type" value="Genomic_DNA"/>
</dbReference>
<reference evidence="2" key="1">
    <citation type="journal article" date="2023" name="Science">
        <title>Genome structures resolve the early diversification of teleost fishes.</title>
        <authorList>
            <person name="Parey E."/>
            <person name="Louis A."/>
            <person name="Montfort J."/>
            <person name="Bouchez O."/>
            <person name="Roques C."/>
            <person name="Iampietro C."/>
            <person name="Lluch J."/>
            <person name="Castinel A."/>
            <person name="Donnadieu C."/>
            <person name="Desvignes T."/>
            <person name="Floi Bucao C."/>
            <person name="Jouanno E."/>
            <person name="Wen M."/>
            <person name="Mejri S."/>
            <person name="Dirks R."/>
            <person name="Jansen H."/>
            <person name="Henkel C."/>
            <person name="Chen W.J."/>
            <person name="Zahm M."/>
            <person name="Cabau C."/>
            <person name="Klopp C."/>
            <person name="Thompson A.W."/>
            <person name="Robinson-Rechavi M."/>
            <person name="Braasch I."/>
            <person name="Lecointre G."/>
            <person name="Bobe J."/>
            <person name="Postlethwait J.H."/>
            <person name="Berthelot C."/>
            <person name="Roest Crollius H."/>
            <person name="Guiguen Y."/>
        </authorList>
    </citation>
    <scope>NUCLEOTIDE SEQUENCE</scope>
    <source>
        <strain evidence="2">NC1722</strain>
    </source>
</reference>
<dbReference type="Pfam" id="PF00078">
    <property type="entry name" value="RVT_1"/>
    <property type="match status" value="1"/>
</dbReference>
<evidence type="ECO:0000313" key="2">
    <source>
        <dbReference type="EMBL" id="KAJ8391481.1"/>
    </source>
</evidence>
<evidence type="ECO:0000313" key="3">
    <source>
        <dbReference type="Proteomes" id="UP001221898"/>
    </source>
</evidence>
<proteinExistence type="predicted"/>
<keyword evidence="3" id="KW-1185">Reference proteome</keyword>
<dbReference type="PANTHER" id="PTHR33332">
    <property type="entry name" value="REVERSE TRANSCRIPTASE DOMAIN-CONTAINING PROTEIN"/>
    <property type="match status" value="1"/>
</dbReference>